<evidence type="ECO:0000259" key="7">
    <source>
        <dbReference type="Pfam" id="PF09851"/>
    </source>
</evidence>
<dbReference type="InterPro" id="IPR027379">
    <property type="entry name" value="CLS_N"/>
</dbReference>
<evidence type="ECO:0000259" key="8">
    <source>
        <dbReference type="Pfam" id="PF13396"/>
    </source>
</evidence>
<dbReference type="RefSeq" id="WP_046910850.1">
    <property type="nucleotide sequence ID" value="NZ_BAAAXG010000026.1"/>
</dbReference>
<evidence type="ECO:0000256" key="6">
    <source>
        <dbReference type="SAM" id="Phobius"/>
    </source>
</evidence>
<dbReference type="InterPro" id="IPR018649">
    <property type="entry name" value="SHOCT"/>
</dbReference>
<accession>A0A2P2GI77</accession>
<dbReference type="OrthoDB" id="7596142at2"/>
<dbReference type="Proteomes" id="UP000265325">
    <property type="component" value="Unassembled WGS sequence"/>
</dbReference>
<feature type="domain" description="SHOCT" evidence="7">
    <location>
        <begin position="104"/>
        <end position="131"/>
    </location>
</feature>
<protein>
    <submittedName>
        <fullName evidence="9">Membrane protein</fullName>
    </submittedName>
</protein>
<evidence type="ECO:0000256" key="2">
    <source>
        <dbReference type="ARBA" id="ARBA00022475"/>
    </source>
</evidence>
<dbReference type="Pfam" id="PF09851">
    <property type="entry name" value="SHOCT"/>
    <property type="match status" value="1"/>
</dbReference>
<reference evidence="9 10" key="1">
    <citation type="submission" date="2015-05" db="EMBL/GenBank/DDBJ databases">
        <title>Draft Genome assembly of Streptomyces showdoensis.</title>
        <authorList>
            <person name="Thapa K.K."/>
            <person name="Metsa-Ketela M."/>
        </authorList>
    </citation>
    <scope>NUCLEOTIDE SEQUENCE [LARGE SCALE GENOMIC DNA]</scope>
    <source>
        <strain evidence="9 10">ATCC 15227</strain>
    </source>
</reference>
<comment type="caution">
    <text evidence="9">The sequence shown here is derived from an EMBL/GenBank/DDBJ whole genome shotgun (WGS) entry which is preliminary data.</text>
</comment>
<evidence type="ECO:0000313" key="9">
    <source>
        <dbReference type="EMBL" id="KKZ70559.1"/>
    </source>
</evidence>
<evidence type="ECO:0000256" key="3">
    <source>
        <dbReference type="ARBA" id="ARBA00022692"/>
    </source>
</evidence>
<dbReference type="GO" id="GO:0005886">
    <property type="term" value="C:plasma membrane"/>
    <property type="evidence" value="ECO:0007669"/>
    <property type="project" value="UniProtKB-SubCell"/>
</dbReference>
<keyword evidence="5 6" id="KW-0472">Membrane</keyword>
<keyword evidence="4 6" id="KW-1133">Transmembrane helix</keyword>
<evidence type="ECO:0000256" key="4">
    <source>
        <dbReference type="ARBA" id="ARBA00022989"/>
    </source>
</evidence>
<feature type="domain" description="Cardiolipin synthase N-terminal" evidence="8">
    <location>
        <begin position="19"/>
        <end position="65"/>
    </location>
</feature>
<keyword evidence="2" id="KW-1003">Cell membrane</keyword>
<feature type="transmembrane region" description="Helical" evidence="6">
    <location>
        <begin position="45"/>
        <end position="64"/>
    </location>
</feature>
<evidence type="ECO:0000313" key="10">
    <source>
        <dbReference type="Proteomes" id="UP000265325"/>
    </source>
</evidence>
<feature type="transmembrane region" description="Helical" evidence="6">
    <location>
        <begin position="12"/>
        <end position="33"/>
    </location>
</feature>
<keyword evidence="10" id="KW-1185">Reference proteome</keyword>
<keyword evidence="3 6" id="KW-0812">Transmembrane</keyword>
<gene>
    <name evidence="9" type="ORF">VO63_28155</name>
</gene>
<dbReference type="EMBL" id="LAQS01000055">
    <property type="protein sequence ID" value="KKZ70559.1"/>
    <property type="molecule type" value="Genomic_DNA"/>
</dbReference>
<comment type="subcellular location">
    <subcellularLocation>
        <location evidence="1">Cell membrane</location>
        <topology evidence="1">Multi-pass membrane protein</topology>
    </subcellularLocation>
</comment>
<evidence type="ECO:0000256" key="1">
    <source>
        <dbReference type="ARBA" id="ARBA00004651"/>
    </source>
</evidence>
<evidence type="ECO:0000256" key="5">
    <source>
        <dbReference type="ARBA" id="ARBA00023136"/>
    </source>
</evidence>
<name>A0A2P2GI77_STREW</name>
<dbReference type="AlphaFoldDB" id="A0A2P2GI77"/>
<organism evidence="9 10">
    <name type="scientific">Streptomyces showdoensis</name>
    <dbReference type="NCBI Taxonomy" id="68268"/>
    <lineage>
        <taxon>Bacteria</taxon>
        <taxon>Bacillati</taxon>
        <taxon>Actinomycetota</taxon>
        <taxon>Actinomycetes</taxon>
        <taxon>Kitasatosporales</taxon>
        <taxon>Streptomycetaceae</taxon>
        <taxon>Streptomyces</taxon>
    </lineage>
</organism>
<sequence>MDYPLLNTFWTIMWVFLWILWFMLLFRIIGDIFRDDGMSGWGKAGWTAFVVLLPFLGCFVYLIARGKDMGMREMQRARSNEREFQEYIRAAATANEQPGAGHADQLAKLAELKDRGDISPEEYARAKEKVLSG</sequence>
<dbReference type="Pfam" id="PF13396">
    <property type="entry name" value="PLDc_N"/>
    <property type="match status" value="1"/>
</dbReference>
<proteinExistence type="predicted"/>